<proteinExistence type="predicted"/>
<reference evidence="1 2" key="1">
    <citation type="journal article" date="2020" name="Nat. Food">
        <title>A phased Vanilla planifolia genome enables genetic improvement of flavour and production.</title>
        <authorList>
            <person name="Hasing T."/>
            <person name="Tang H."/>
            <person name="Brym M."/>
            <person name="Khazi F."/>
            <person name="Huang T."/>
            <person name="Chambers A.H."/>
        </authorList>
    </citation>
    <scope>NUCLEOTIDE SEQUENCE [LARGE SCALE GENOMIC DNA]</scope>
    <source>
        <tissue evidence="1">Leaf</tissue>
    </source>
</reference>
<accession>A0A835QIU6</accession>
<dbReference type="AlphaFoldDB" id="A0A835QIU6"/>
<evidence type="ECO:0000313" key="1">
    <source>
        <dbReference type="EMBL" id="KAG0474096.1"/>
    </source>
</evidence>
<protein>
    <submittedName>
        <fullName evidence="1">Uncharacterized protein</fullName>
    </submittedName>
</protein>
<sequence length="92" mass="11059">MLSFYWSLPYLMRLNPNENSYLGGSIYHPQLFQQKLLEINIIGPRQPHCLSTLRCALLRRLSDQRLSRRFPFFLRKKALHKDALEMKRLTRI</sequence>
<gene>
    <name evidence="1" type="ORF">HPP92_015953</name>
</gene>
<organism evidence="1 2">
    <name type="scientific">Vanilla planifolia</name>
    <name type="common">Vanilla</name>
    <dbReference type="NCBI Taxonomy" id="51239"/>
    <lineage>
        <taxon>Eukaryota</taxon>
        <taxon>Viridiplantae</taxon>
        <taxon>Streptophyta</taxon>
        <taxon>Embryophyta</taxon>
        <taxon>Tracheophyta</taxon>
        <taxon>Spermatophyta</taxon>
        <taxon>Magnoliopsida</taxon>
        <taxon>Liliopsida</taxon>
        <taxon>Asparagales</taxon>
        <taxon>Orchidaceae</taxon>
        <taxon>Vanilloideae</taxon>
        <taxon>Vanilleae</taxon>
        <taxon>Vanilla</taxon>
    </lineage>
</organism>
<dbReference type="OrthoDB" id="2011998at2759"/>
<name>A0A835QIU6_VANPL</name>
<keyword evidence="2" id="KW-1185">Reference proteome</keyword>
<comment type="caution">
    <text evidence="1">The sequence shown here is derived from an EMBL/GenBank/DDBJ whole genome shotgun (WGS) entry which is preliminary data.</text>
</comment>
<dbReference type="Proteomes" id="UP000636800">
    <property type="component" value="Chromosome 7"/>
</dbReference>
<evidence type="ECO:0000313" key="2">
    <source>
        <dbReference type="Proteomes" id="UP000636800"/>
    </source>
</evidence>
<dbReference type="EMBL" id="JADCNL010000007">
    <property type="protein sequence ID" value="KAG0474096.1"/>
    <property type="molecule type" value="Genomic_DNA"/>
</dbReference>